<gene>
    <name evidence="1" type="ORF">FWK35_00006997</name>
</gene>
<dbReference type="GO" id="GO:0032979">
    <property type="term" value="P:protein insertion into mitochondrial inner membrane from matrix"/>
    <property type="evidence" value="ECO:0007669"/>
    <property type="project" value="TreeGrafter"/>
</dbReference>
<dbReference type="InterPro" id="IPR032710">
    <property type="entry name" value="NTF2-like_dom_sf"/>
</dbReference>
<keyword evidence="2" id="KW-1185">Reference proteome</keyword>
<organism evidence="1 2">
    <name type="scientific">Aphis craccivora</name>
    <name type="common">Cowpea aphid</name>
    <dbReference type="NCBI Taxonomy" id="307492"/>
    <lineage>
        <taxon>Eukaryota</taxon>
        <taxon>Metazoa</taxon>
        <taxon>Ecdysozoa</taxon>
        <taxon>Arthropoda</taxon>
        <taxon>Hexapoda</taxon>
        <taxon>Insecta</taxon>
        <taxon>Pterygota</taxon>
        <taxon>Neoptera</taxon>
        <taxon>Paraneoptera</taxon>
        <taxon>Hemiptera</taxon>
        <taxon>Sternorrhyncha</taxon>
        <taxon>Aphidomorpha</taxon>
        <taxon>Aphidoidea</taxon>
        <taxon>Aphididae</taxon>
        <taxon>Aphidini</taxon>
        <taxon>Aphis</taxon>
        <taxon>Aphis</taxon>
    </lineage>
</organism>
<evidence type="ECO:0008006" key="3">
    <source>
        <dbReference type="Google" id="ProtNLM"/>
    </source>
</evidence>
<name>A0A6G0YSG9_APHCR</name>
<dbReference type="Proteomes" id="UP000478052">
    <property type="component" value="Unassembled WGS sequence"/>
</dbReference>
<evidence type="ECO:0000313" key="1">
    <source>
        <dbReference type="EMBL" id="KAF0760785.1"/>
    </source>
</evidence>
<dbReference type="EMBL" id="VUJU01002580">
    <property type="protein sequence ID" value="KAF0760785.1"/>
    <property type="molecule type" value="Genomic_DNA"/>
</dbReference>
<reference evidence="1 2" key="1">
    <citation type="submission" date="2019-08" db="EMBL/GenBank/DDBJ databases">
        <title>Whole genome of Aphis craccivora.</title>
        <authorList>
            <person name="Voronova N.V."/>
            <person name="Shulinski R.S."/>
            <person name="Bandarenka Y.V."/>
            <person name="Zhorov D.G."/>
            <person name="Warner D."/>
        </authorList>
    </citation>
    <scope>NUCLEOTIDE SEQUENCE [LARGE SCALE GENOMIC DNA]</scope>
    <source>
        <strain evidence="1">180601</strain>
        <tissue evidence="1">Whole Body</tissue>
    </source>
</reference>
<protein>
    <recommendedName>
        <fullName evidence="3">Tim44-like domain-containing protein</fullName>
    </recommendedName>
</protein>
<dbReference type="GO" id="GO:0005743">
    <property type="term" value="C:mitochondrial inner membrane"/>
    <property type="evidence" value="ECO:0007669"/>
    <property type="project" value="TreeGrafter"/>
</dbReference>
<dbReference type="OrthoDB" id="7249367at2759"/>
<comment type="caution">
    <text evidence="1">The sequence shown here is derived from an EMBL/GenBank/DDBJ whole genome shotgun (WGS) entry which is preliminary data.</text>
</comment>
<dbReference type="AlphaFoldDB" id="A0A6G0YSG9"/>
<dbReference type="GO" id="GO:0043022">
    <property type="term" value="F:ribosome binding"/>
    <property type="evidence" value="ECO:0007669"/>
    <property type="project" value="TreeGrafter"/>
</dbReference>
<dbReference type="SUPFAM" id="SSF54427">
    <property type="entry name" value="NTF2-like"/>
    <property type="match status" value="1"/>
</dbReference>
<dbReference type="PANTHER" id="PTHR13333:SF5">
    <property type="entry name" value="M-AAA PROTEASE-INTERACTING PROTEIN 1, MITOCHONDRIAL"/>
    <property type="match status" value="1"/>
</dbReference>
<evidence type="ECO:0000313" key="2">
    <source>
        <dbReference type="Proteomes" id="UP000478052"/>
    </source>
</evidence>
<accession>A0A6G0YSG9</accession>
<proteinExistence type="predicted"/>
<dbReference type="PANTHER" id="PTHR13333">
    <property type="entry name" value="M-AAA PROTEASE-INTERACTING PROTEIN 1, MITOCHONDRIAL"/>
    <property type="match status" value="1"/>
</dbReference>
<sequence>MSITMYSTIVCKKFLSGLPLHDLGRSLNVDAISMLSNSSFGVKFFSHNTNSIGVKPYKAHLQQSSFLRPGPNSISCITSIDNPRHYCSKNYRPFPEVPEFPPIIWPNVFKSIKALLYSYLIIKPQLDKDFSLGEFAKNSRKAVEVVSNCISKRDFSTLQGLVTNDVLEQVKSIVSDLSDNEIKDMAFDNDDMYLFLPVQLDIINDTKFKDRRFVEITMCYHAIHNLEEIKKRSEEIIDIQKELKSNIFVLNYRFIREYTEGVKDAWTINAINHLKAEEHDKTIL</sequence>